<keyword evidence="2" id="KW-1185">Reference proteome</keyword>
<organism evidence="1 2">
    <name type="scientific">Desulforamulus putei DSM 12395</name>
    <dbReference type="NCBI Taxonomy" id="1121429"/>
    <lineage>
        <taxon>Bacteria</taxon>
        <taxon>Bacillati</taxon>
        <taxon>Bacillota</taxon>
        <taxon>Clostridia</taxon>
        <taxon>Eubacteriales</taxon>
        <taxon>Peptococcaceae</taxon>
        <taxon>Desulforamulus</taxon>
    </lineage>
</organism>
<dbReference type="Proteomes" id="UP000184148">
    <property type="component" value="Unassembled WGS sequence"/>
</dbReference>
<name>A0A1M5BHN5_9FIRM</name>
<evidence type="ECO:0000313" key="1">
    <source>
        <dbReference type="EMBL" id="SHF41991.1"/>
    </source>
</evidence>
<gene>
    <name evidence="1" type="ORF">SAMN02745133_02589</name>
</gene>
<accession>A0A1M5BHN5</accession>
<sequence>MIHFVFCDKIEPNRNKQVSKLSQLKVGTRVRLWPKDTYPKYGIVREINPDYILVELTEKDPQDYCRYQIGDRIKLSAKGLLVLNEQAFKDKYC</sequence>
<evidence type="ECO:0000313" key="2">
    <source>
        <dbReference type="Proteomes" id="UP000184148"/>
    </source>
</evidence>
<proteinExistence type="predicted"/>
<dbReference type="AlphaFoldDB" id="A0A1M5BHN5"/>
<dbReference type="EMBL" id="FQUY01000023">
    <property type="protein sequence ID" value="SHF41991.1"/>
    <property type="molecule type" value="Genomic_DNA"/>
</dbReference>
<protein>
    <submittedName>
        <fullName evidence="1">Uncharacterized protein</fullName>
    </submittedName>
</protein>
<reference evidence="2" key="1">
    <citation type="submission" date="2016-11" db="EMBL/GenBank/DDBJ databases">
        <authorList>
            <person name="Varghese N."/>
            <person name="Submissions S."/>
        </authorList>
    </citation>
    <scope>NUCLEOTIDE SEQUENCE [LARGE SCALE GENOMIC DNA]</scope>
    <source>
        <strain evidence="2">DSM 12395</strain>
    </source>
</reference>